<name>A0A1I2GN38_9BACT</name>
<protein>
    <submittedName>
        <fullName evidence="2">Subtilase family protein</fullName>
    </submittedName>
</protein>
<dbReference type="InterPro" id="IPR036852">
    <property type="entry name" value="Peptidase_S8/S53_dom_sf"/>
</dbReference>
<dbReference type="GO" id="GO:0004252">
    <property type="term" value="F:serine-type endopeptidase activity"/>
    <property type="evidence" value="ECO:0007669"/>
    <property type="project" value="InterPro"/>
</dbReference>
<dbReference type="OrthoDB" id="9798386at2"/>
<evidence type="ECO:0000313" key="2">
    <source>
        <dbReference type="EMBL" id="SFF18420.1"/>
    </source>
</evidence>
<feature type="domain" description="Peptidase S8/S53" evidence="1">
    <location>
        <begin position="301"/>
        <end position="512"/>
    </location>
</feature>
<evidence type="ECO:0000313" key="3">
    <source>
        <dbReference type="Proteomes" id="UP000199400"/>
    </source>
</evidence>
<dbReference type="STRING" id="54.SAMN02745121_07401"/>
<dbReference type="Gene3D" id="3.40.50.200">
    <property type="entry name" value="Peptidase S8/S53 domain"/>
    <property type="match status" value="1"/>
</dbReference>
<evidence type="ECO:0000259" key="1">
    <source>
        <dbReference type="Pfam" id="PF00082"/>
    </source>
</evidence>
<dbReference type="InterPro" id="IPR000209">
    <property type="entry name" value="Peptidase_S8/S53_dom"/>
</dbReference>
<dbReference type="Proteomes" id="UP000199400">
    <property type="component" value="Unassembled WGS sequence"/>
</dbReference>
<dbReference type="RefSeq" id="WP_096331491.1">
    <property type="nucleotide sequence ID" value="NZ_FOMX01000033.1"/>
</dbReference>
<gene>
    <name evidence="2" type="ORF">SAMN02745121_07401</name>
</gene>
<proteinExistence type="predicted"/>
<dbReference type="GO" id="GO:0006508">
    <property type="term" value="P:proteolysis"/>
    <property type="evidence" value="ECO:0007669"/>
    <property type="project" value="InterPro"/>
</dbReference>
<dbReference type="Pfam" id="PF00082">
    <property type="entry name" value="Peptidase_S8"/>
    <property type="match status" value="1"/>
</dbReference>
<keyword evidence="3" id="KW-1185">Reference proteome</keyword>
<organism evidence="2 3">
    <name type="scientific">Nannocystis exedens</name>
    <dbReference type="NCBI Taxonomy" id="54"/>
    <lineage>
        <taxon>Bacteria</taxon>
        <taxon>Pseudomonadati</taxon>
        <taxon>Myxococcota</taxon>
        <taxon>Polyangia</taxon>
        <taxon>Nannocystales</taxon>
        <taxon>Nannocystaceae</taxon>
        <taxon>Nannocystis</taxon>
    </lineage>
</organism>
<reference evidence="3" key="1">
    <citation type="submission" date="2016-10" db="EMBL/GenBank/DDBJ databases">
        <authorList>
            <person name="Varghese N."/>
            <person name="Submissions S."/>
        </authorList>
    </citation>
    <scope>NUCLEOTIDE SEQUENCE [LARGE SCALE GENOMIC DNA]</scope>
    <source>
        <strain evidence="3">ATCC 25963</strain>
    </source>
</reference>
<dbReference type="SUPFAM" id="SSF55486">
    <property type="entry name" value="Metalloproteases ('zincins'), catalytic domain"/>
    <property type="match status" value="1"/>
</dbReference>
<dbReference type="CDD" id="cd00306">
    <property type="entry name" value="Peptidases_S8_S53"/>
    <property type="match status" value="1"/>
</dbReference>
<dbReference type="SUPFAM" id="SSF52743">
    <property type="entry name" value="Subtilisin-like"/>
    <property type="match status" value="1"/>
</dbReference>
<accession>A0A1I2GN38</accession>
<sequence>MLWTEIEHVTTKEGRSLRGEEVRQWLRSLQDPDAASIHATAGSVYVSLAPHGHNHRPALRTEAEIEAWLVQRFQCTDVRFAVAPPGEGSRERYAARSFGVRNTNDVLPAVYFSLADRDEVLTHVTVKQGLREPLAVELRLKPPLPRAYAGRLELAYLGAKLRLRNAIRSYKGSVKPAYRYLSRVRAARSKDGIQSPVHELTDGMLVKFVEAGGRTRDYSVLERLTFIGLEVGHGTEVLQACLLDLDHHLVCSATLELAVEADGRADVGALRLLAHVEGKDFKEQKDPEFAALYRQAQGRRGSRVTIGVCDTGIFDDTSPGGLDYLAPRIVDGRYFDAGDEANDRPTRPRKGYPTHFVADNPSKHGTTVAGQAAWGSGRIALLDVMTKKGQTMGEMNDATGARSFRWAIEQGADIVNCSAWMPFSMPETDKVVTRAKSKVLFLATGGNTGFSFPLNFADFDFGDVSRYPQKREFQGSDLPRSFENTLFVGGCTMSKGHHSERGTGPGVDVLVPSDSTTLYTPKGLVAAHRLGFVRTFFSELLPNRIMPEIDALRAEPAMVKEETQEYSNLNNKISSLEDDQIPTWEAELQKKGPQDGPLSEDEARELGVLESLVGQAEALLPKIIADRIEPLAKRRAGQGEPLTPAETQELEVLEGLTKGGKKPQRSDIKPRCNALQVRADYEKIEKKFMPDALRDLKSLKEERDRLKATLPEVNNPKHERYQAYVYFWDQVVGWTGKSGADVDSLPKQVAAIKAAIDSSEQAVEWLRRLFDFAFDPMLPGRKEWDAAPPEQAMIDARARPQMTDVSTQVKDEIKIKDLDAAYKDLHASLAGTHVSKDLGVSFGLPMVANIAAKVKLINRDLSAPELKRVLVDTSDRDEALTARCVAGGVVNPLRAYFAAFDDEVAYAGLEVHAAFRQAQPKGKDERRTIYYTFFYMHAEGLRAYRAIKGELVAAYAKMDVELIEAEPPVELESEPLTYVAGRPLNQYNWKSVVPFHTHPLYGGKKHLRLVLVNQCGYVLTKAMSIAGKEQRFRFEDTGRAEVVPPDEQDTPEDEKAKFEVAEASARPRLGERWSCKLRANDGFHVFPVRPQDILGDLRLSVPEPRESTVAKKHITATTSPDRQRLTVCVIAGEEFDKLRDEGLSITLTIKTVPAGPPAPPGPPPPVRSQTFDLRRGACTVGASQNETWEVESFTDPLGATDHWECVLKAKAGAQFMVQGAQSVPTVKSAVPADKETSYKSSEGKYRVERLSDREARVEVTDDELNQKLGTVCSAVAIEVNMVQTIGGNRDEKEAPGTIFVSNKYHAGSSGTAEADRTLLVLFLHEIGHALGMVPKEHEHHYDRKYGGRGDHCAFNTEDHPKASVKADFGILADADSDWVKVPLALSKGGDEKPCVMYHTRTTVHHRSEFCATCEEWVKGRLDASKWEWVDK</sequence>
<dbReference type="EMBL" id="FOMX01000033">
    <property type="protein sequence ID" value="SFF18420.1"/>
    <property type="molecule type" value="Genomic_DNA"/>
</dbReference>